<gene>
    <name evidence="3" type="ordered locus">SRM_01309</name>
</gene>
<dbReference type="Gene3D" id="3.30.70.270">
    <property type="match status" value="1"/>
</dbReference>
<dbReference type="AlphaFoldDB" id="D5H875"/>
<dbReference type="InterPro" id="IPR043128">
    <property type="entry name" value="Rev_trsase/Diguanyl_cyclase"/>
</dbReference>
<dbReference type="PATRIC" id="fig|761659.10.peg.1442"/>
<feature type="region of interest" description="Disordered" evidence="1">
    <location>
        <begin position="77"/>
        <end position="170"/>
    </location>
</feature>
<evidence type="ECO:0000256" key="1">
    <source>
        <dbReference type="SAM" id="MobiDB-lite"/>
    </source>
</evidence>
<dbReference type="KEGG" id="srm:SRM_01309"/>
<dbReference type="EMBL" id="FP565814">
    <property type="protein sequence ID" value="CBH24230.1"/>
    <property type="molecule type" value="Genomic_DNA"/>
</dbReference>
<dbReference type="Proteomes" id="UP000000933">
    <property type="component" value="Chromosome"/>
</dbReference>
<reference evidence="4" key="2">
    <citation type="submission" date="2010-04" db="EMBL/GenBank/DDBJ databases">
        <title>Genome sequence of Salinibacter ruber M8.</title>
        <authorList>
            <consortium name="Genoscope"/>
        </authorList>
    </citation>
    <scope>NUCLEOTIDE SEQUENCE [LARGE SCALE GENOMIC DNA]</scope>
    <source>
        <strain evidence="4">M8</strain>
    </source>
</reference>
<feature type="transmembrane region" description="Helical" evidence="2">
    <location>
        <begin position="51"/>
        <end position="71"/>
    </location>
</feature>
<keyword evidence="2" id="KW-1133">Transmembrane helix</keyword>
<name>D5H875_SALRM</name>
<evidence type="ECO:0000313" key="4">
    <source>
        <dbReference type="Proteomes" id="UP000000933"/>
    </source>
</evidence>
<keyword evidence="2" id="KW-0472">Membrane</keyword>
<evidence type="ECO:0008006" key="5">
    <source>
        <dbReference type="Google" id="ProtNLM"/>
    </source>
</evidence>
<organism evidence="3 4">
    <name type="scientific">Salinibacter ruber (strain M8)</name>
    <dbReference type="NCBI Taxonomy" id="761659"/>
    <lineage>
        <taxon>Bacteria</taxon>
        <taxon>Pseudomonadati</taxon>
        <taxon>Rhodothermota</taxon>
        <taxon>Rhodothermia</taxon>
        <taxon>Rhodothermales</taxon>
        <taxon>Salinibacteraceae</taxon>
        <taxon>Salinibacter</taxon>
    </lineage>
</organism>
<sequence length="497" mass="52610">MTLPVGRDTFYSPSLFTRTGSSVPPRMVRFLLVLLAVLVVGLAVLFGRPWLYVATGLILAGGLGGFGWWLWTAFGQDQAAPEPPSPASDTEDPSLDDLGIMDIQPKEAGPDASEPPSDEAAEHSGPQTPPNTAAPAESDASSGPPPTSVDTPQPSSATDPPAQEDTDGEENSVFAPLLEAARAALDARTVGLLVQEDVALTYRIKALASRHPSVRKSGSFDTQTPLLTATMSRESVAYRSLTGAEVAVEDLGYYNDPPTVDHLALAPVAQPDSSSTTFLVADASSDVDLGASRARTVLSHFADTVVLLLDTDRSPDGPEPTSSPEGAHEVEDADLLAPNANGTPEADLEADEDPEASPRPRRELIAEEMETARSSSEPLALALVHLNRAESIARQGEEAVASAERLFEARLEQKAPSQRVERFGELTYGVFFRAGPDTIEPWIADFEAAMAQEQGQLEGGASVGVALWTDETPEALRTAATEALREAYETGTCTIVT</sequence>
<feature type="transmembrane region" description="Helical" evidence="2">
    <location>
        <begin position="27"/>
        <end position="46"/>
    </location>
</feature>
<dbReference type="HOGENOM" id="CLU_640723_0_0_10"/>
<feature type="region of interest" description="Disordered" evidence="1">
    <location>
        <begin position="310"/>
        <end position="359"/>
    </location>
</feature>
<evidence type="ECO:0000256" key="2">
    <source>
        <dbReference type="SAM" id="Phobius"/>
    </source>
</evidence>
<feature type="compositionally biased region" description="Polar residues" evidence="1">
    <location>
        <begin position="148"/>
        <end position="158"/>
    </location>
</feature>
<accession>D5H875</accession>
<evidence type="ECO:0000313" key="3">
    <source>
        <dbReference type="EMBL" id="CBH24230.1"/>
    </source>
</evidence>
<proteinExistence type="predicted"/>
<reference evidence="3 4" key="1">
    <citation type="journal article" date="2010" name="ISME J.">
        <title>Fine-scale evolution: genomic, phenotypic and ecological differentiation in two coexisting Salinibacter ruber strains.</title>
        <authorList>
            <person name="Pena A."/>
            <person name="Teeling H."/>
            <person name="Huerta-Cepas J."/>
            <person name="Santos F."/>
            <person name="Yarza P."/>
            <person name="Brito-Echeverria J."/>
            <person name="Lucio M."/>
            <person name="Schmitt-Kopplin P."/>
            <person name="Meseguer I."/>
            <person name="Schenowitz C."/>
            <person name="Dossat C."/>
            <person name="Barbe V."/>
            <person name="Dopazo J."/>
            <person name="Rossello-Mora R."/>
            <person name="Schuler M."/>
            <person name="Glockner F.O."/>
            <person name="Amann R."/>
            <person name="Gabaldon T."/>
            <person name="Anton J."/>
        </authorList>
    </citation>
    <scope>NUCLEOTIDE SEQUENCE [LARGE SCALE GENOMIC DNA]</scope>
    <source>
        <strain evidence="3 4">M8</strain>
    </source>
</reference>
<protein>
    <recommendedName>
        <fullName evidence="5">GGDEF domain-containing protein</fullName>
    </recommendedName>
</protein>
<keyword evidence="2" id="KW-0812">Transmembrane</keyword>
<feature type="compositionally biased region" description="Acidic residues" evidence="1">
    <location>
        <begin position="346"/>
        <end position="355"/>
    </location>
</feature>